<evidence type="ECO:0000313" key="2">
    <source>
        <dbReference type="EMBL" id="CEN27856.1"/>
    </source>
</evidence>
<feature type="transmembrane region" description="Helical" evidence="1">
    <location>
        <begin position="159"/>
        <end position="187"/>
    </location>
</feature>
<dbReference type="GO" id="GO:0016020">
    <property type="term" value="C:membrane"/>
    <property type="evidence" value="ECO:0007669"/>
    <property type="project" value="InterPro"/>
</dbReference>
<name>A0A0D6DVT8_9LACT</name>
<sequence>MTHKKIALIEPSYVLTQNKTKQVILAALFAALAYVSIQSLHVSIFAPVGAPFFHVGNAVVALAALYLGIGYGTFAGAIGLAMFDVMNGYAVEMPIVFIGNVLVALAIQLVYRQLYPRFSDKLWIITLAVSSGVVVKLLTDFIKGLIRALVTGVSFQPAIAISFTSLLATAVNGIGTIILVALLYAPVKRILVKLIK</sequence>
<evidence type="ECO:0000313" key="3">
    <source>
        <dbReference type="Proteomes" id="UP000033166"/>
    </source>
</evidence>
<dbReference type="Proteomes" id="UP000033166">
    <property type="component" value="Chromosome I"/>
</dbReference>
<accession>A0A0D6DVT8</accession>
<gene>
    <name evidence="2" type="ORF">LACPI_0656</name>
</gene>
<feature type="transmembrane region" description="Helical" evidence="1">
    <location>
        <begin position="23"/>
        <end position="46"/>
    </location>
</feature>
<keyword evidence="1" id="KW-0472">Membrane</keyword>
<keyword evidence="1" id="KW-1133">Transmembrane helix</keyword>
<evidence type="ECO:0000256" key="1">
    <source>
        <dbReference type="SAM" id="Phobius"/>
    </source>
</evidence>
<dbReference type="KEGG" id="lpk:LACPI_0656"/>
<dbReference type="AlphaFoldDB" id="A0A0D6DVT8"/>
<dbReference type="Pfam" id="PF07155">
    <property type="entry name" value="ECF-ribofla_trS"/>
    <property type="match status" value="1"/>
</dbReference>
<proteinExistence type="predicted"/>
<dbReference type="InterPro" id="IPR009825">
    <property type="entry name" value="ECF_substrate-spec-like"/>
</dbReference>
<dbReference type="Gene3D" id="1.10.1760.20">
    <property type="match status" value="1"/>
</dbReference>
<dbReference type="HOGENOM" id="CLU_084705_2_1_9"/>
<keyword evidence="1" id="KW-0812">Transmembrane</keyword>
<reference evidence="3" key="1">
    <citation type="submission" date="2015-01" db="EMBL/GenBank/DDBJ databases">
        <authorList>
            <person name="Andreevskaya M."/>
        </authorList>
    </citation>
    <scope>NUCLEOTIDE SEQUENCE [LARGE SCALE GENOMIC DNA]</scope>
    <source>
        <strain evidence="3">MKFS47</strain>
    </source>
</reference>
<dbReference type="RefSeq" id="WP_047915078.1">
    <property type="nucleotide sequence ID" value="NZ_LN774769.1"/>
</dbReference>
<feature type="transmembrane region" description="Helical" evidence="1">
    <location>
        <begin position="58"/>
        <end position="83"/>
    </location>
</feature>
<feature type="transmembrane region" description="Helical" evidence="1">
    <location>
        <begin position="89"/>
        <end position="110"/>
    </location>
</feature>
<dbReference type="EMBL" id="LN774769">
    <property type="protein sequence ID" value="CEN27856.1"/>
    <property type="molecule type" value="Genomic_DNA"/>
</dbReference>
<organism evidence="2 3">
    <name type="scientific">Pseudolactococcus piscium MKFS47</name>
    <dbReference type="NCBI Taxonomy" id="297352"/>
    <lineage>
        <taxon>Bacteria</taxon>
        <taxon>Bacillati</taxon>
        <taxon>Bacillota</taxon>
        <taxon>Bacilli</taxon>
        <taxon>Lactobacillales</taxon>
        <taxon>Streptococcaceae</taxon>
        <taxon>Pseudolactococcus</taxon>
    </lineage>
</organism>
<dbReference type="STRING" id="1364.LP2241_20269"/>
<protein>
    <submittedName>
        <fullName evidence="2">Putative membrane protein</fullName>
    </submittedName>
</protein>